<dbReference type="PROSITE" id="PS00523">
    <property type="entry name" value="SULFATASE_1"/>
    <property type="match status" value="1"/>
</dbReference>
<keyword evidence="2" id="KW-0479">Metal-binding</keyword>
<dbReference type="PANTHER" id="PTHR42693:SF53">
    <property type="entry name" value="ENDO-4-O-SULFATASE"/>
    <property type="match status" value="1"/>
</dbReference>
<name>A0A7W7Y6G5_9BACT</name>
<protein>
    <submittedName>
        <fullName evidence="8">Arylsulfatase A-like enzyme</fullName>
    </submittedName>
</protein>
<feature type="chain" id="PRO_5031466811" evidence="6">
    <location>
        <begin position="20"/>
        <end position="609"/>
    </location>
</feature>
<evidence type="ECO:0000256" key="4">
    <source>
        <dbReference type="ARBA" id="ARBA00022837"/>
    </source>
</evidence>
<feature type="region of interest" description="Disordered" evidence="5">
    <location>
        <begin position="421"/>
        <end position="453"/>
    </location>
</feature>
<feature type="signal peptide" evidence="6">
    <location>
        <begin position="1"/>
        <end position="19"/>
    </location>
</feature>
<comment type="caution">
    <text evidence="8">The sequence shown here is derived from an EMBL/GenBank/DDBJ whole genome shotgun (WGS) entry which is preliminary data.</text>
</comment>
<dbReference type="InterPro" id="IPR050738">
    <property type="entry name" value="Sulfatase"/>
</dbReference>
<dbReference type="InterPro" id="IPR017850">
    <property type="entry name" value="Alkaline_phosphatase_core_sf"/>
</dbReference>
<dbReference type="PANTHER" id="PTHR42693">
    <property type="entry name" value="ARYLSULFATASE FAMILY MEMBER"/>
    <property type="match status" value="1"/>
</dbReference>
<evidence type="ECO:0000313" key="9">
    <source>
        <dbReference type="Proteomes" id="UP000590740"/>
    </source>
</evidence>
<evidence type="ECO:0000256" key="5">
    <source>
        <dbReference type="SAM" id="MobiDB-lite"/>
    </source>
</evidence>
<feature type="compositionally biased region" description="Basic residues" evidence="5">
    <location>
        <begin position="430"/>
        <end position="440"/>
    </location>
</feature>
<dbReference type="InterPro" id="IPR000917">
    <property type="entry name" value="Sulfatase_N"/>
</dbReference>
<organism evidence="8 9">
    <name type="scientific">Prosthecobacter vanneervenii</name>
    <dbReference type="NCBI Taxonomy" id="48466"/>
    <lineage>
        <taxon>Bacteria</taxon>
        <taxon>Pseudomonadati</taxon>
        <taxon>Verrucomicrobiota</taxon>
        <taxon>Verrucomicrobiia</taxon>
        <taxon>Verrucomicrobiales</taxon>
        <taxon>Verrucomicrobiaceae</taxon>
        <taxon>Prosthecobacter</taxon>
    </lineage>
</organism>
<dbReference type="Gene3D" id="3.40.720.10">
    <property type="entry name" value="Alkaline Phosphatase, subunit A"/>
    <property type="match status" value="1"/>
</dbReference>
<evidence type="ECO:0000256" key="1">
    <source>
        <dbReference type="ARBA" id="ARBA00008779"/>
    </source>
</evidence>
<dbReference type="Gene3D" id="2.60.120.260">
    <property type="entry name" value="Galactose-binding domain-like"/>
    <property type="match status" value="1"/>
</dbReference>
<comment type="similarity">
    <text evidence="1">Belongs to the sulfatase family.</text>
</comment>
<evidence type="ECO:0000313" key="8">
    <source>
        <dbReference type="EMBL" id="MBB5030509.1"/>
    </source>
</evidence>
<feature type="domain" description="Sulfatase N-terminal" evidence="7">
    <location>
        <begin position="22"/>
        <end position="329"/>
    </location>
</feature>
<dbReference type="Pfam" id="PF00884">
    <property type="entry name" value="Sulfatase"/>
    <property type="match status" value="1"/>
</dbReference>
<sequence length="609" mass="66747">MIHRLCLLLSLIVCTQLHAAAPNVVVLLADDSGWGDYSVNGNTNLKTPNIDSLAQSGARFDRFFVCALCAPTRGEFLTGRYHSRGGVKGVSTGLERLNADEKTIADSFLAAGYSTGAFGKWHNGSQWPYHPNARGFQEYVGYTAGHWGEYFDPPLEHNGKMFRAKGFIVDVLVGKALEFIETNREKPFFCYIPLTTPHSPFSVPDAHWDKFKDSPVSMRGEEGDKEDLTITRTVLAMMDNLDMNVGRVLKKLDDLKLSDNTIVVYFSDNGPNTFRWNGGMKGKKGTTDEGGVRSTLFVRWSGKIKAGSQITPIAGAIDLHPTLTALAGVKPVSTKPLDGWDMSTLLLGGEWKRGPRALMNYNSGRLSVRSQTHRLDASGVLYDMVADPNQTKDVTAEQPQVAAALSAQASAWHREVFGKPYVPSAPGAKGKGKGNAKPKGKNPGAEPFEDDRPYPVGYTEFPITMLPARDGIPHGEVKRSSNAPNCSYFVNWTSKDDSMTWDIDVHTAGEYEVSIDYACPEADAGATVELSFGDSKTTGKVTLGWFPRLLDDQDRAPRKGESYMRDFHTLTLGSISLPAQRGLLTLKALEIPGKTVMEVRRVTLTLKTK</sequence>
<evidence type="ECO:0000256" key="3">
    <source>
        <dbReference type="ARBA" id="ARBA00022801"/>
    </source>
</evidence>
<dbReference type="Proteomes" id="UP000590740">
    <property type="component" value="Unassembled WGS sequence"/>
</dbReference>
<dbReference type="EMBL" id="JACHIG010000001">
    <property type="protein sequence ID" value="MBB5030509.1"/>
    <property type="molecule type" value="Genomic_DNA"/>
</dbReference>
<keyword evidence="3" id="KW-0378">Hydrolase</keyword>
<evidence type="ECO:0000256" key="6">
    <source>
        <dbReference type="SAM" id="SignalP"/>
    </source>
</evidence>
<evidence type="ECO:0000259" key="7">
    <source>
        <dbReference type="Pfam" id="PF00884"/>
    </source>
</evidence>
<dbReference type="GO" id="GO:0004065">
    <property type="term" value="F:arylsulfatase activity"/>
    <property type="evidence" value="ECO:0007669"/>
    <property type="project" value="TreeGrafter"/>
</dbReference>
<proteinExistence type="inferred from homology"/>
<keyword evidence="6" id="KW-0732">Signal</keyword>
<dbReference type="RefSeq" id="WP_184337273.1">
    <property type="nucleotide sequence ID" value="NZ_JACHIG010000001.1"/>
</dbReference>
<keyword evidence="9" id="KW-1185">Reference proteome</keyword>
<keyword evidence="4" id="KW-0106">Calcium</keyword>
<dbReference type="AlphaFoldDB" id="A0A7W7Y6G5"/>
<evidence type="ECO:0000256" key="2">
    <source>
        <dbReference type="ARBA" id="ARBA00022723"/>
    </source>
</evidence>
<dbReference type="GO" id="GO:0046872">
    <property type="term" value="F:metal ion binding"/>
    <property type="evidence" value="ECO:0007669"/>
    <property type="project" value="UniProtKB-KW"/>
</dbReference>
<gene>
    <name evidence="8" type="ORF">HNQ65_000063</name>
</gene>
<dbReference type="SUPFAM" id="SSF53649">
    <property type="entry name" value="Alkaline phosphatase-like"/>
    <property type="match status" value="1"/>
</dbReference>
<dbReference type="CDD" id="cd16146">
    <property type="entry name" value="ARS_like"/>
    <property type="match status" value="1"/>
</dbReference>
<reference evidence="8 9" key="1">
    <citation type="submission" date="2020-08" db="EMBL/GenBank/DDBJ databases">
        <title>Genomic Encyclopedia of Type Strains, Phase IV (KMG-IV): sequencing the most valuable type-strain genomes for metagenomic binning, comparative biology and taxonomic classification.</title>
        <authorList>
            <person name="Goeker M."/>
        </authorList>
    </citation>
    <scope>NUCLEOTIDE SEQUENCE [LARGE SCALE GENOMIC DNA]</scope>
    <source>
        <strain evidence="8 9">DSM 12252</strain>
    </source>
</reference>
<dbReference type="InterPro" id="IPR024607">
    <property type="entry name" value="Sulfatase_CS"/>
</dbReference>
<accession>A0A7W7Y6G5</accession>